<organism evidence="2 3">
    <name type="scientific">Neisseria iguanae</name>
    <dbReference type="NCBI Taxonomy" id="90242"/>
    <lineage>
        <taxon>Bacteria</taxon>
        <taxon>Pseudomonadati</taxon>
        <taxon>Pseudomonadota</taxon>
        <taxon>Betaproteobacteria</taxon>
        <taxon>Neisseriales</taxon>
        <taxon>Neisseriaceae</taxon>
        <taxon>Neisseria</taxon>
    </lineage>
</organism>
<accession>A0A2P7TZ03</accession>
<comment type="caution">
    <text evidence="2">The sequence shown here is derived from an EMBL/GenBank/DDBJ whole genome shotgun (WGS) entry which is preliminary data.</text>
</comment>
<evidence type="ECO:0000313" key="2">
    <source>
        <dbReference type="EMBL" id="PSJ79956.1"/>
    </source>
</evidence>
<dbReference type="InterPro" id="IPR017880">
    <property type="entry name" value="KilA_N"/>
</dbReference>
<dbReference type="Pfam" id="PF04383">
    <property type="entry name" value="KilA-N"/>
    <property type="match status" value="1"/>
</dbReference>
<dbReference type="Proteomes" id="UP000241868">
    <property type="component" value="Unassembled WGS sequence"/>
</dbReference>
<dbReference type="EMBL" id="PXYY01000059">
    <property type="protein sequence ID" value="PSJ79956.1"/>
    <property type="molecule type" value="Genomic_DNA"/>
</dbReference>
<proteinExistence type="predicted"/>
<gene>
    <name evidence="2" type="ORF">C7N83_09155</name>
</gene>
<dbReference type="SUPFAM" id="SSF54616">
    <property type="entry name" value="DNA-binding domain of Mlu1-box binding protein MBP1"/>
    <property type="match status" value="1"/>
</dbReference>
<protein>
    <recommendedName>
        <fullName evidence="1">KilA-N domain-containing protein</fullName>
    </recommendedName>
</protein>
<evidence type="ECO:0000313" key="3">
    <source>
        <dbReference type="Proteomes" id="UP000241868"/>
    </source>
</evidence>
<dbReference type="InterPro" id="IPR018004">
    <property type="entry name" value="KilA/APSES_HTH"/>
</dbReference>
<sequence>MRGFSVGQYGDFSEERTVCHRFSGQWFGRSLSRNRAFKKNQLVIVKKGAPATGGGTWLHPKLAIDFARWLNPHFAVWCDEQIEKILSGQQPEIKAKKQKTLPGGLTHEQEQVKALHRTLVGAVPKEKQAALAITLWSSLREH</sequence>
<name>A0A2P7TZ03_9NEIS</name>
<dbReference type="AlphaFoldDB" id="A0A2P7TZ03"/>
<dbReference type="PROSITE" id="PS51301">
    <property type="entry name" value="KILA_N"/>
    <property type="match status" value="1"/>
</dbReference>
<feature type="domain" description="KilA-N" evidence="1">
    <location>
        <begin position="1"/>
        <end position="85"/>
    </location>
</feature>
<dbReference type="InterPro" id="IPR036887">
    <property type="entry name" value="HTH_APSES_sf"/>
</dbReference>
<keyword evidence="3" id="KW-1185">Reference proteome</keyword>
<dbReference type="OrthoDB" id="9178758at2"/>
<evidence type="ECO:0000259" key="1">
    <source>
        <dbReference type="PROSITE" id="PS51301"/>
    </source>
</evidence>
<reference evidence="2 3" key="1">
    <citation type="submission" date="2018-03" db="EMBL/GenBank/DDBJ databases">
        <title>Neisseria weixii sp. nov., isolated from the intestinal contents of Tibetan Plateau pika (Ochotona curzoniae) in Yushu, Qinghai Province, China.</title>
        <authorList>
            <person name="Gui Z."/>
        </authorList>
    </citation>
    <scope>NUCLEOTIDE SEQUENCE [LARGE SCALE GENOMIC DNA]</scope>
    <source>
        <strain evidence="2 3">ATCC 51483</strain>
    </source>
</reference>
<dbReference type="GO" id="GO:0003677">
    <property type="term" value="F:DNA binding"/>
    <property type="evidence" value="ECO:0007669"/>
    <property type="project" value="InterPro"/>
</dbReference>